<feature type="region of interest" description="Disordered" evidence="9">
    <location>
        <begin position="376"/>
        <end position="414"/>
    </location>
</feature>
<evidence type="ECO:0000313" key="11">
    <source>
        <dbReference type="Proteomes" id="UP001412239"/>
    </source>
</evidence>
<comment type="similarity">
    <text evidence="2 8">Belongs to the NiCoT transporter (TC 2.A.52) family.</text>
</comment>
<sequence length="414" mass="44304">MNYRLDHAKSIAKECHGKIPVLRALPIRVLAVIMAVAIVNMLCWAGVGVALNKHKGLTGTSVLAYTLGLRHALDADHIAAIDLTTRKLIASGQRPVTVGMFFSLGHSTIVMVTLIVVAGTAAGVSKRFDDFARVGGIVGTSVSAAFLMILGAMNVYILYKLVKQLNMLMHSRQEGVLFGEGIVGDWDTPGAGCFTRMCRTLFGFIDRPWKMYPLGVLFGLGFDTSSEVALLGIASIEAAQGTSIWLILIFPVLFTAGMCLIDTTDGALMSALYTTSSFAHDDIAIVYYSIALTILTVLVAIVIGVIQILSLIHHVLEPTGSFWDGVEKVSERYDIIGGCIAGLFIITGIAAYVMYRPIRKIIDQKRSLIEPAASAPSREDVSIPPAGALGDASTTNSGVNPFEDEIRAGVDSRV</sequence>
<evidence type="ECO:0000256" key="9">
    <source>
        <dbReference type="SAM" id="MobiDB-lite"/>
    </source>
</evidence>
<feature type="transmembrane region" description="Helical" evidence="8">
    <location>
        <begin position="335"/>
        <end position="355"/>
    </location>
</feature>
<evidence type="ECO:0000256" key="6">
    <source>
        <dbReference type="ARBA" id="ARBA00022989"/>
    </source>
</evidence>
<dbReference type="Proteomes" id="UP001412239">
    <property type="component" value="Unassembled WGS sequence"/>
</dbReference>
<evidence type="ECO:0000256" key="8">
    <source>
        <dbReference type="RuleBase" id="RU362101"/>
    </source>
</evidence>
<keyword evidence="5 8" id="KW-0812">Transmembrane</keyword>
<dbReference type="EMBL" id="LN890968">
    <property type="protein sequence ID" value="CUS13725.1"/>
    <property type="molecule type" value="Genomic_DNA"/>
</dbReference>
<dbReference type="GO" id="GO:0015099">
    <property type="term" value="F:nickel cation transmembrane transporter activity"/>
    <property type="evidence" value="ECO:0007669"/>
    <property type="project" value="UniProtKB-UniRule"/>
</dbReference>
<evidence type="ECO:0000256" key="7">
    <source>
        <dbReference type="ARBA" id="ARBA00023136"/>
    </source>
</evidence>
<feature type="compositionally biased region" description="Basic and acidic residues" evidence="9">
    <location>
        <begin position="404"/>
        <end position="414"/>
    </location>
</feature>
<keyword evidence="11" id="KW-1185">Reference proteome</keyword>
<proteinExistence type="inferred from homology"/>
<reference evidence="10" key="1">
    <citation type="submission" date="2015-10" db="EMBL/GenBank/DDBJ databases">
        <authorList>
            <person name="Regsiter A."/>
            <person name="william w."/>
        </authorList>
    </citation>
    <scope>NUCLEOTIDE SEQUENCE</scope>
    <source>
        <strain evidence="10">Montdore</strain>
    </source>
</reference>
<feature type="transmembrane region" description="Helical" evidence="8">
    <location>
        <begin position="29"/>
        <end position="51"/>
    </location>
</feature>
<evidence type="ECO:0000256" key="3">
    <source>
        <dbReference type="ARBA" id="ARBA00022448"/>
    </source>
</evidence>
<dbReference type="GO" id="GO:0005886">
    <property type="term" value="C:plasma membrane"/>
    <property type="evidence" value="ECO:0007669"/>
    <property type="project" value="UniProtKB-SubCell"/>
</dbReference>
<protein>
    <recommendedName>
        <fullName evidence="8">Nickel/cobalt efflux system</fullName>
    </recommendedName>
</protein>
<keyword evidence="7 8" id="KW-0472">Membrane</keyword>
<dbReference type="GO" id="GO:0012505">
    <property type="term" value="C:endomembrane system"/>
    <property type="evidence" value="ECO:0007669"/>
    <property type="project" value="UniProtKB-SubCell"/>
</dbReference>
<feature type="transmembrane region" description="Helical" evidence="8">
    <location>
        <begin position="285"/>
        <end position="315"/>
    </location>
</feature>
<keyword evidence="4" id="KW-0533">Nickel</keyword>
<feature type="transmembrane region" description="Helical" evidence="8">
    <location>
        <begin position="96"/>
        <end position="122"/>
    </location>
</feature>
<gene>
    <name evidence="10" type="ORF">GSTUAT00002250001</name>
</gene>
<organism evidence="10 11">
    <name type="scientific">Tuber aestivum</name>
    <name type="common">summer truffle</name>
    <dbReference type="NCBI Taxonomy" id="59557"/>
    <lineage>
        <taxon>Eukaryota</taxon>
        <taxon>Fungi</taxon>
        <taxon>Dikarya</taxon>
        <taxon>Ascomycota</taxon>
        <taxon>Pezizomycotina</taxon>
        <taxon>Pezizomycetes</taxon>
        <taxon>Pezizales</taxon>
        <taxon>Tuberaceae</taxon>
        <taxon>Tuber</taxon>
    </lineage>
</organism>
<dbReference type="PANTHER" id="PTHR31611">
    <property type="entry name" value="HIGH-AFFINITY NICKEL TRANSPORT PROTEIN NIC1"/>
    <property type="match status" value="1"/>
</dbReference>
<dbReference type="PANTHER" id="PTHR31611:SF0">
    <property type="entry name" value="HIGH-AFFINITY NICKEL TRANSPORT PROTEIN NIC1"/>
    <property type="match status" value="1"/>
</dbReference>
<dbReference type="InterPro" id="IPR004688">
    <property type="entry name" value="Ni/Co_transpt"/>
</dbReference>
<evidence type="ECO:0000256" key="1">
    <source>
        <dbReference type="ARBA" id="ARBA00004127"/>
    </source>
</evidence>
<dbReference type="Pfam" id="PF03824">
    <property type="entry name" value="NicO"/>
    <property type="match status" value="1"/>
</dbReference>
<keyword evidence="3 8" id="KW-0813">Transport</keyword>
<evidence type="ECO:0000313" key="10">
    <source>
        <dbReference type="EMBL" id="CUS13725.1"/>
    </source>
</evidence>
<evidence type="ECO:0000256" key="2">
    <source>
        <dbReference type="ARBA" id="ARBA00010892"/>
    </source>
</evidence>
<feature type="transmembrane region" description="Helical" evidence="8">
    <location>
        <begin position="134"/>
        <end position="159"/>
    </location>
</feature>
<accession>A0A292Q438</accession>
<feature type="transmembrane region" description="Helical" evidence="8">
    <location>
        <begin position="242"/>
        <end position="264"/>
    </location>
</feature>
<dbReference type="AlphaFoldDB" id="A0A292Q438"/>
<name>A0A292Q438_9PEZI</name>
<evidence type="ECO:0000256" key="4">
    <source>
        <dbReference type="ARBA" id="ARBA00022596"/>
    </source>
</evidence>
<dbReference type="InterPro" id="IPR011541">
    <property type="entry name" value="Ni/Co_transpt_high_affinity"/>
</dbReference>
<keyword evidence="6 8" id="KW-1133">Transmembrane helix</keyword>
<evidence type="ECO:0000256" key="5">
    <source>
        <dbReference type="ARBA" id="ARBA00022692"/>
    </source>
</evidence>
<comment type="subcellular location">
    <subcellularLocation>
        <location evidence="8">Cell membrane</location>
        <topology evidence="8">Multi-pass membrane protein</topology>
    </subcellularLocation>
    <subcellularLocation>
        <location evidence="1">Endomembrane system</location>
        <topology evidence="1">Multi-pass membrane protein</topology>
    </subcellularLocation>
</comment>
<feature type="transmembrane region" description="Helical" evidence="8">
    <location>
        <begin position="214"/>
        <end position="236"/>
    </location>
</feature>